<keyword evidence="8 12" id="KW-0443">Lipid metabolism</keyword>
<comment type="catalytic activity">
    <reaction evidence="12">
        <text>2 a 1,2-diacyl-sn-glycero-3-phospho-(1'-sn-glycerol) = a cardiolipin + glycerol</text>
        <dbReference type="Rhea" id="RHEA:31451"/>
        <dbReference type="ChEBI" id="CHEBI:17754"/>
        <dbReference type="ChEBI" id="CHEBI:62237"/>
        <dbReference type="ChEBI" id="CHEBI:64716"/>
    </reaction>
</comment>
<dbReference type="InterPro" id="IPR025202">
    <property type="entry name" value="PLD-like_dom"/>
</dbReference>
<dbReference type="InterPro" id="IPR030874">
    <property type="entry name" value="Cardiolipin_synth_Firmi"/>
</dbReference>
<dbReference type="NCBIfam" id="TIGR04265">
    <property type="entry name" value="bac_cardiolipin"/>
    <property type="match status" value="1"/>
</dbReference>
<evidence type="ECO:0000256" key="7">
    <source>
        <dbReference type="ARBA" id="ARBA00022989"/>
    </source>
</evidence>
<feature type="active site" evidence="12">
    <location>
        <position position="222"/>
    </location>
</feature>
<name>A0ABY6Z7N6_9BACL</name>
<dbReference type="CDD" id="cd09112">
    <property type="entry name" value="PLDc_CLS_2"/>
    <property type="match status" value="1"/>
</dbReference>
<feature type="active site" evidence="12">
    <location>
        <position position="229"/>
    </location>
</feature>
<dbReference type="RefSeq" id="WP_268046508.1">
    <property type="nucleotide sequence ID" value="NZ_CP104064.1"/>
</dbReference>
<dbReference type="PROSITE" id="PS50035">
    <property type="entry name" value="PLD"/>
    <property type="match status" value="2"/>
</dbReference>
<evidence type="ECO:0000256" key="5">
    <source>
        <dbReference type="ARBA" id="ARBA00022692"/>
    </source>
</evidence>
<dbReference type="SMART" id="SM00155">
    <property type="entry name" value="PLDc"/>
    <property type="match status" value="2"/>
</dbReference>
<evidence type="ECO:0000259" key="14">
    <source>
        <dbReference type="PROSITE" id="PS50035"/>
    </source>
</evidence>
<dbReference type="HAMAP" id="MF_01916">
    <property type="entry name" value="Cardiolipin_synth_Cls"/>
    <property type="match status" value="1"/>
</dbReference>
<dbReference type="SUPFAM" id="SSF56024">
    <property type="entry name" value="Phospholipase D/nuclease"/>
    <property type="match status" value="2"/>
</dbReference>
<feature type="active site" evidence="12">
    <location>
        <position position="401"/>
    </location>
</feature>
<sequence length="481" mass="55153">MVLLYLICVFIFVIDLATAATIIFVERQNAAVTWAWLMVLLFIPIGGFVLYLIFGQHVSRIRVYKMRKRNRRLLDALLDHQREALTQGQMTYNDPNARNYEDLVYMNLVGSYAFYTQDNKVEIFTDGRNKFAALLKAIAEAKDHVHIEYYILRDDKLGQRLIEVLAEKAKEGVEVRLLYDAVGSTWTSKRLFDPLIQAGGSVAAFFPSKIPFLNFRMNHRNHRKLAIIDGRTGFIGGFNIGDEYLGLDERFGDWRDTHLRVVGSSVLEMQGIFLLDWNSASHKELPMIPRYFPTEEYDGDVGIQVVSSGPNSPWEQIRNAYIKMIYAAKSTVYIQTPYFIPDESLLTALKSAALSGIDVRLMLPLKPDHRLVYWASKYYLGELLSIGVKCYLYGKGFMHAKTMVIDGKLASVGTANIDIRSFKLNFEVNAMIFDSKTASELHMIFDHDLQYCEEWTLDSYRRRPHLSKIAESFARLLSPIL</sequence>
<dbReference type="Proteomes" id="UP001164803">
    <property type="component" value="Chromosome"/>
</dbReference>
<dbReference type="InterPro" id="IPR001736">
    <property type="entry name" value="PLipase_D/transphosphatidylase"/>
</dbReference>
<dbReference type="PANTHER" id="PTHR21248">
    <property type="entry name" value="CARDIOLIPIN SYNTHASE"/>
    <property type="match status" value="1"/>
</dbReference>
<dbReference type="Pfam" id="PF13396">
    <property type="entry name" value="PLDc_N"/>
    <property type="match status" value="1"/>
</dbReference>
<keyword evidence="9 12" id="KW-0472">Membrane</keyword>
<proteinExistence type="inferred from homology"/>
<dbReference type="Pfam" id="PF13091">
    <property type="entry name" value="PLDc_2"/>
    <property type="match status" value="2"/>
</dbReference>
<keyword evidence="5 12" id="KW-0812">Transmembrane</keyword>
<comment type="similarity">
    <text evidence="12">Belongs to the phospholipase D family. Cardiolipin synthase subfamily.</text>
</comment>
<feature type="active site" evidence="12">
    <location>
        <position position="406"/>
    </location>
</feature>
<keyword evidence="7 12" id="KW-1133">Transmembrane helix</keyword>
<evidence type="ECO:0000313" key="15">
    <source>
        <dbReference type="EMBL" id="WAH38899.1"/>
    </source>
</evidence>
<evidence type="ECO:0000256" key="13">
    <source>
        <dbReference type="NCBIfam" id="TIGR04265"/>
    </source>
</evidence>
<dbReference type="EC" id="2.7.8.-" evidence="12 13"/>
<dbReference type="EMBL" id="CP104064">
    <property type="protein sequence ID" value="WAH38899.1"/>
    <property type="molecule type" value="Genomic_DNA"/>
</dbReference>
<evidence type="ECO:0000256" key="2">
    <source>
        <dbReference type="ARBA" id="ARBA00022475"/>
    </source>
</evidence>
<comment type="function">
    <text evidence="12">Catalyzes the reversible phosphatidyl group transfer from one phosphatidylglycerol molecule to another to form cardiolipin (CL) (diphosphatidylglycerol) and glycerol.</text>
</comment>
<feature type="domain" description="PLD phosphodiesterase" evidence="14">
    <location>
        <begin position="394"/>
        <end position="421"/>
    </location>
</feature>
<evidence type="ECO:0000256" key="1">
    <source>
        <dbReference type="ARBA" id="ARBA00004651"/>
    </source>
</evidence>
<dbReference type="PANTHER" id="PTHR21248:SF22">
    <property type="entry name" value="PHOSPHOLIPASE D"/>
    <property type="match status" value="1"/>
</dbReference>
<feature type="active site" evidence="12">
    <location>
        <position position="399"/>
    </location>
</feature>
<organism evidence="15 16">
    <name type="scientific">Alicyclobacillus dauci</name>
    <dbReference type="NCBI Taxonomy" id="1475485"/>
    <lineage>
        <taxon>Bacteria</taxon>
        <taxon>Bacillati</taxon>
        <taxon>Bacillota</taxon>
        <taxon>Bacilli</taxon>
        <taxon>Bacillales</taxon>
        <taxon>Alicyclobacillaceae</taxon>
        <taxon>Alicyclobacillus</taxon>
    </lineage>
</organism>
<comment type="caution">
    <text evidence="12">Lacks conserved residue(s) required for the propagation of feature annotation.</text>
</comment>
<gene>
    <name evidence="15" type="primary">cls</name>
    <name evidence="15" type="ORF">NZD86_10670</name>
</gene>
<dbReference type="CDD" id="cd09110">
    <property type="entry name" value="PLDc_CLS_1"/>
    <property type="match status" value="1"/>
</dbReference>
<accession>A0ABY6Z7N6</accession>
<feature type="domain" description="PLD phosphodiesterase" evidence="14">
    <location>
        <begin position="217"/>
        <end position="244"/>
    </location>
</feature>
<dbReference type="Gene3D" id="3.30.870.10">
    <property type="entry name" value="Endonuclease Chain A"/>
    <property type="match status" value="2"/>
</dbReference>
<evidence type="ECO:0000256" key="6">
    <source>
        <dbReference type="ARBA" id="ARBA00022737"/>
    </source>
</evidence>
<keyword evidence="3 12" id="KW-0444">Lipid biosynthesis</keyword>
<comment type="subcellular location">
    <subcellularLocation>
        <location evidence="1 12">Cell membrane</location>
        <topology evidence="1 12">Multi-pass membrane protein</topology>
    </subcellularLocation>
</comment>
<keyword evidence="4 12" id="KW-0808">Transferase</keyword>
<keyword evidence="2 12" id="KW-1003">Cell membrane</keyword>
<keyword evidence="6" id="KW-0677">Repeat</keyword>
<evidence type="ECO:0000256" key="11">
    <source>
        <dbReference type="ARBA" id="ARBA00023264"/>
    </source>
</evidence>
<feature type="active site" evidence="12">
    <location>
        <position position="224"/>
    </location>
</feature>
<dbReference type="InterPro" id="IPR022924">
    <property type="entry name" value="Cardiolipin_synthase"/>
</dbReference>
<evidence type="ECO:0000256" key="4">
    <source>
        <dbReference type="ARBA" id="ARBA00022679"/>
    </source>
</evidence>
<evidence type="ECO:0000256" key="3">
    <source>
        <dbReference type="ARBA" id="ARBA00022516"/>
    </source>
</evidence>
<evidence type="ECO:0000256" key="10">
    <source>
        <dbReference type="ARBA" id="ARBA00023209"/>
    </source>
</evidence>
<keyword evidence="16" id="KW-1185">Reference proteome</keyword>
<keyword evidence="11 12" id="KW-1208">Phospholipid metabolism</keyword>
<dbReference type="InterPro" id="IPR027379">
    <property type="entry name" value="CLS_N"/>
</dbReference>
<protein>
    <recommendedName>
        <fullName evidence="12 13">Cardiolipin synthase</fullName>
        <shortName evidence="12">CL synthase</shortName>
        <ecNumber evidence="12 13">2.7.8.-</ecNumber>
    </recommendedName>
</protein>
<evidence type="ECO:0000313" key="16">
    <source>
        <dbReference type="Proteomes" id="UP001164803"/>
    </source>
</evidence>
<keyword evidence="10 12" id="KW-0594">Phospholipid biosynthesis</keyword>
<feature type="transmembrane region" description="Helical" evidence="12">
    <location>
        <begin position="35"/>
        <end position="59"/>
    </location>
</feature>
<evidence type="ECO:0000256" key="9">
    <source>
        <dbReference type="ARBA" id="ARBA00023136"/>
    </source>
</evidence>
<reference evidence="15" key="1">
    <citation type="submission" date="2022-08" db="EMBL/GenBank/DDBJ databases">
        <title>Alicyclobacillus dauci DSM2870, complete genome.</title>
        <authorList>
            <person name="Wang Q."/>
            <person name="Cai R."/>
            <person name="Wang Z."/>
        </authorList>
    </citation>
    <scope>NUCLEOTIDE SEQUENCE</scope>
    <source>
        <strain evidence="15">DSM 28700</strain>
    </source>
</reference>
<evidence type="ECO:0000256" key="8">
    <source>
        <dbReference type="ARBA" id="ARBA00023098"/>
    </source>
</evidence>
<evidence type="ECO:0000256" key="12">
    <source>
        <dbReference type="HAMAP-Rule" id="MF_01916"/>
    </source>
</evidence>